<organism evidence="2 3">
    <name type="scientific">Cercocebus atys</name>
    <name type="common">Sooty mangabey</name>
    <name type="synonym">Cercocebus torquatus atys</name>
    <dbReference type="NCBI Taxonomy" id="9531"/>
    <lineage>
        <taxon>Eukaryota</taxon>
        <taxon>Metazoa</taxon>
        <taxon>Chordata</taxon>
        <taxon>Craniata</taxon>
        <taxon>Vertebrata</taxon>
        <taxon>Euteleostomi</taxon>
        <taxon>Mammalia</taxon>
        <taxon>Eutheria</taxon>
        <taxon>Euarchontoglires</taxon>
        <taxon>Primates</taxon>
        <taxon>Haplorrhini</taxon>
        <taxon>Catarrhini</taxon>
        <taxon>Cercopithecidae</taxon>
        <taxon>Cercopithecinae</taxon>
        <taxon>Cercocebus</taxon>
    </lineage>
</organism>
<keyword evidence="3" id="KW-1185">Reference proteome</keyword>
<dbReference type="GeneTree" id="ENSGT00910000147045"/>
<evidence type="ECO:0000256" key="1">
    <source>
        <dbReference type="SAM" id="MobiDB-lite"/>
    </source>
</evidence>
<dbReference type="AlphaFoldDB" id="A0A2K5L187"/>
<feature type="region of interest" description="Disordered" evidence="1">
    <location>
        <begin position="111"/>
        <end position="192"/>
    </location>
</feature>
<proteinExistence type="predicted"/>
<evidence type="ECO:0000313" key="2">
    <source>
        <dbReference type="Ensembl" id="ENSCATP00000006710.1"/>
    </source>
</evidence>
<dbReference type="Proteomes" id="UP000233060">
    <property type="component" value="Unassembled WGS sequence"/>
</dbReference>
<dbReference type="Ensembl" id="ENSCATT00000023891.1">
    <property type="protein sequence ID" value="ENSCATP00000006710.1"/>
    <property type="gene ID" value="ENSCATG00000020724.1"/>
</dbReference>
<feature type="compositionally biased region" description="Basic and acidic residues" evidence="1">
    <location>
        <begin position="138"/>
        <end position="149"/>
    </location>
</feature>
<accession>A0A2K5L187</accession>
<dbReference type="OMA" id="TQEFWPK"/>
<name>A0A2K5L187_CERAT</name>
<sequence length="192" mass="21649">MQPDNATTQHTQVLLEGIVSGTYSTRAIYVYFGVHFSRTSSLPNNTNTSVHSSLIFWKDRSFHYETQEFWPKLSQPFTDSKNPSFPTRHLKPQLLETPSFPRLHELREQNMQPRALLLSPPKSRRRLEAQAGRRPRGDHRQGPDPDPRTKAPHLPQGVSSRAPRSTQASPGAGRTLCTQRPAPGRRQAHGSG</sequence>
<reference evidence="2" key="1">
    <citation type="submission" date="2025-08" db="UniProtKB">
        <authorList>
            <consortium name="Ensembl"/>
        </authorList>
    </citation>
    <scope>IDENTIFICATION</scope>
</reference>
<reference evidence="2" key="2">
    <citation type="submission" date="2025-09" db="UniProtKB">
        <authorList>
            <consortium name="Ensembl"/>
        </authorList>
    </citation>
    <scope>IDENTIFICATION</scope>
</reference>
<dbReference type="Bgee" id="ENSCATG00000020724">
    <property type="expression patterns" value="Expressed in bone marrow and 5 other cell types or tissues"/>
</dbReference>
<protein>
    <submittedName>
        <fullName evidence="2">Uncharacterized protein</fullName>
    </submittedName>
</protein>
<evidence type="ECO:0000313" key="3">
    <source>
        <dbReference type="Proteomes" id="UP000233060"/>
    </source>
</evidence>
<feature type="compositionally biased region" description="Polar residues" evidence="1">
    <location>
        <begin position="157"/>
        <end position="169"/>
    </location>
</feature>